<feature type="compositionally biased region" description="Low complexity" evidence="6">
    <location>
        <begin position="61"/>
        <end position="71"/>
    </location>
</feature>
<evidence type="ECO:0000313" key="7">
    <source>
        <dbReference type="EMBL" id="JAT19577.1"/>
    </source>
</evidence>
<dbReference type="EMBL" id="GEBQ01000030">
    <property type="protein sequence ID" value="JAT39947.1"/>
    <property type="molecule type" value="Transcribed_RNA"/>
</dbReference>
<evidence type="ECO:0000256" key="2">
    <source>
        <dbReference type="ARBA" id="ARBA00023015"/>
    </source>
</evidence>
<dbReference type="InterPro" id="IPR026780">
    <property type="entry name" value="PNRC1/2"/>
</dbReference>
<gene>
    <name evidence="8" type="ORF">g.38254</name>
    <name evidence="7" type="ORF">g.38255</name>
</gene>
<dbReference type="Pfam" id="PF15365">
    <property type="entry name" value="PNRC"/>
    <property type="match status" value="1"/>
</dbReference>
<keyword evidence="3" id="KW-0010">Activator</keyword>
<evidence type="ECO:0000256" key="6">
    <source>
        <dbReference type="SAM" id="MobiDB-lite"/>
    </source>
</evidence>
<feature type="region of interest" description="Disordered" evidence="6">
    <location>
        <begin position="1"/>
        <end position="71"/>
    </location>
</feature>
<evidence type="ECO:0000256" key="1">
    <source>
        <dbReference type="ARBA" id="ARBA00004123"/>
    </source>
</evidence>
<reference evidence="7" key="1">
    <citation type="submission" date="2015-11" db="EMBL/GenBank/DDBJ databases">
        <title>De novo transcriptome assembly of four potential Pierce s Disease insect vectors from Arizona vineyards.</title>
        <authorList>
            <person name="Tassone E.E."/>
        </authorList>
    </citation>
    <scope>NUCLEOTIDE SEQUENCE</scope>
</reference>
<accession>A0A1B6L7B4</accession>
<evidence type="ECO:0000256" key="3">
    <source>
        <dbReference type="ARBA" id="ARBA00023159"/>
    </source>
</evidence>
<evidence type="ECO:0000313" key="8">
    <source>
        <dbReference type="EMBL" id="JAT39947.1"/>
    </source>
</evidence>
<feature type="compositionally biased region" description="Polar residues" evidence="6">
    <location>
        <begin position="33"/>
        <end position="51"/>
    </location>
</feature>
<dbReference type="AlphaFoldDB" id="A0A1B6L7B4"/>
<proteinExistence type="predicted"/>
<keyword evidence="2" id="KW-0805">Transcription regulation</keyword>
<organism evidence="7">
    <name type="scientific">Graphocephala atropunctata</name>
    <dbReference type="NCBI Taxonomy" id="36148"/>
    <lineage>
        <taxon>Eukaryota</taxon>
        <taxon>Metazoa</taxon>
        <taxon>Ecdysozoa</taxon>
        <taxon>Arthropoda</taxon>
        <taxon>Hexapoda</taxon>
        <taxon>Insecta</taxon>
        <taxon>Pterygota</taxon>
        <taxon>Neoptera</taxon>
        <taxon>Paraneoptera</taxon>
        <taxon>Hemiptera</taxon>
        <taxon>Auchenorrhyncha</taxon>
        <taxon>Membracoidea</taxon>
        <taxon>Cicadellidae</taxon>
        <taxon>Cicadellinae</taxon>
        <taxon>Cicadellini</taxon>
        <taxon>Graphocephala</taxon>
    </lineage>
</organism>
<name>A0A1B6L7B4_9HEMI</name>
<dbReference type="InterPro" id="IPR028322">
    <property type="entry name" value="PNRC-like_rgn"/>
</dbReference>
<dbReference type="GO" id="GO:0016071">
    <property type="term" value="P:mRNA metabolic process"/>
    <property type="evidence" value="ECO:0007669"/>
    <property type="project" value="UniProtKB-ARBA"/>
</dbReference>
<evidence type="ECO:0000256" key="4">
    <source>
        <dbReference type="ARBA" id="ARBA00023163"/>
    </source>
</evidence>
<keyword evidence="5" id="KW-0539">Nucleus</keyword>
<evidence type="ECO:0008006" key="9">
    <source>
        <dbReference type="Google" id="ProtNLM"/>
    </source>
</evidence>
<dbReference type="GO" id="GO:0005634">
    <property type="term" value="C:nucleus"/>
    <property type="evidence" value="ECO:0007669"/>
    <property type="project" value="UniProtKB-SubCell"/>
</dbReference>
<sequence length="135" mass="14898">MHTPNMKCQPVKYSKHSSPNQVSVHSKGKHRLTQTYQESSCDIQNNRQDPNMRQGVRHSKTVSSDLSPSSSPTFGSFYAGAKFSGAPSPTDLPKPPIHWTNAPFNMSSGCLFPVIRADKHYELASQMKILVNAPA</sequence>
<evidence type="ECO:0000256" key="5">
    <source>
        <dbReference type="ARBA" id="ARBA00023242"/>
    </source>
</evidence>
<dbReference type="PANTHER" id="PTHR15405">
    <property type="entry name" value="PROLINE-RICH NUCLEAR RECEPTOR COACTIVATOR"/>
    <property type="match status" value="1"/>
</dbReference>
<keyword evidence="4" id="KW-0804">Transcription</keyword>
<comment type="subcellular location">
    <subcellularLocation>
        <location evidence="1">Nucleus</location>
    </subcellularLocation>
</comment>
<dbReference type="EMBL" id="GEBQ01020400">
    <property type="protein sequence ID" value="JAT19577.1"/>
    <property type="molecule type" value="Transcribed_RNA"/>
</dbReference>
<protein>
    <recommendedName>
        <fullName evidence="9">Proline-rich nuclear receptor coactivator 2</fullName>
    </recommendedName>
</protein>